<feature type="domain" description="FGFR1 oncogene partner (FOP) N-terminal dimerisation" evidence="4">
    <location>
        <begin position="49"/>
        <end position="126"/>
    </location>
</feature>
<dbReference type="Proteomes" id="UP000625711">
    <property type="component" value="Unassembled WGS sequence"/>
</dbReference>
<evidence type="ECO:0000256" key="3">
    <source>
        <dbReference type="SAM" id="MobiDB-lite"/>
    </source>
</evidence>
<evidence type="ECO:0000313" key="5">
    <source>
        <dbReference type="EMBL" id="KAF7273771.1"/>
    </source>
</evidence>
<evidence type="ECO:0000256" key="2">
    <source>
        <dbReference type="ARBA" id="ARBA00023212"/>
    </source>
</evidence>
<evidence type="ECO:0000256" key="1">
    <source>
        <dbReference type="ARBA" id="ARBA00022490"/>
    </source>
</evidence>
<dbReference type="PANTHER" id="PTHR15431:SF9">
    <property type="entry name" value="CENTROSOMAL PROTEIN 43"/>
    <property type="match status" value="1"/>
</dbReference>
<sequence length="488" mass="54554">MSTVEEDTELRDLVSQTLEKNGSLAKIRAELRASIFLALEEDIKLNKQQPLQNLRVQSYLETPEGRTMFCLVREFLEFFNLQFTISVYEPESYLDSIYEGRQKIAKDLGLEHIEEPTVPLLQHLLKIAQTRNKVLDINLNVDNNINGSYKEESFNVDSSYKKTDSEYASSKATSNNILTEDHSEPISDKNNPINNSDCTSQKKTTDNSGEVEGSSVKVLTGSSDQPEFNRTTEILNLETVKNLKLSNGGKNSNNTNNLNETFDVRDLNSLPINCLSEAKGSKNLLQHNFLKYAHEDDTYEDTSSIAEDSEVPTLTSLKMTELTVSTVPEINLSDISLNDANNAAKLNVEGEKSKNLPQRSKTLGNCLSDLSTIVSNKTKISNAILPSLYNKESKDKTNSKDLDKIFDMEIEYEEDFLCSSNDLSLTNTSVHSVHSKNNAAYHTTKSSMSSVVEDLHYSDNVLSEKLRSLKQSRAAENGTSLTEHSLSE</sequence>
<accession>A0A834I6V1</accession>
<feature type="region of interest" description="Disordered" evidence="3">
    <location>
        <begin position="165"/>
        <end position="225"/>
    </location>
</feature>
<evidence type="ECO:0000313" key="6">
    <source>
        <dbReference type="Proteomes" id="UP000625711"/>
    </source>
</evidence>
<organism evidence="5 6">
    <name type="scientific">Rhynchophorus ferrugineus</name>
    <name type="common">Red palm weevil</name>
    <name type="synonym">Curculio ferrugineus</name>
    <dbReference type="NCBI Taxonomy" id="354439"/>
    <lineage>
        <taxon>Eukaryota</taxon>
        <taxon>Metazoa</taxon>
        <taxon>Ecdysozoa</taxon>
        <taxon>Arthropoda</taxon>
        <taxon>Hexapoda</taxon>
        <taxon>Insecta</taxon>
        <taxon>Pterygota</taxon>
        <taxon>Neoptera</taxon>
        <taxon>Endopterygota</taxon>
        <taxon>Coleoptera</taxon>
        <taxon>Polyphaga</taxon>
        <taxon>Cucujiformia</taxon>
        <taxon>Curculionidae</taxon>
        <taxon>Dryophthorinae</taxon>
        <taxon>Rhynchophorus</taxon>
    </lineage>
</organism>
<feature type="compositionally biased region" description="Polar residues" evidence="3">
    <location>
        <begin position="166"/>
        <end position="178"/>
    </location>
</feature>
<dbReference type="GO" id="GO:0005813">
    <property type="term" value="C:centrosome"/>
    <property type="evidence" value="ECO:0007669"/>
    <property type="project" value="TreeGrafter"/>
</dbReference>
<keyword evidence="6" id="KW-1185">Reference proteome</keyword>
<dbReference type="GO" id="GO:0034453">
    <property type="term" value="P:microtubule anchoring"/>
    <property type="evidence" value="ECO:0007669"/>
    <property type="project" value="InterPro"/>
</dbReference>
<feature type="compositionally biased region" description="Polar residues" evidence="3">
    <location>
        <begin position="188"/>
        <end position="208"/>
    </location>
</feature>
<evidence type="ECO:0000259" key="4">
    <source>
        <dbReference type="Pfam" id="PF09398"/>
    </source>
</evidence>
<protein>
    <recommendedName>
        <fullName evidence="4">FGFR1 oncogene partner (FOP) N-terminal dimerisation domain-containing protein</fullName>
    </recommendedName>
</protein>
<dbReference type="AlphaFoldDB" id="A0A834I6V1"/>
<dbReference type="EMBL" id="JAACXV010013301">
    <property type="protein sequence ID" value="KAF7273771.1"/>
    <property type="molecule type" value="Genomic_DNA"/>
</dbReference>
<gene>
    <name evidence="5" type="ORF">GWI33_013526</name>
</gene>
<proteinExistence type="predicted"/>
<keyword evidence="1" id="KW-0963">Cytoplasm</keyword>
<name>A0A834I6V1_RHYFE</name>
<reference evidence="5" key="1">
    <citation type="submission" date="2020-08" db="EMBL/GenBank/DDBJ databases">
        <title>Genome sequencing and assembly of the red palm weevil Rhynchophorus ferrugineus.</title>
        <authorList>
            <person name="Dias G.B."/>
            <person name="Bergman C.M."/>
            <person name="Manee M."/>
        </authorList>
    </citation>
    <scope>NUCLEOTIDE SEQUENCE</scope>
    <source>
        <strain evidence="5">AA-2017</strain>
        <tissue evidence="5">Whole larva</tissue>
    </source>
</reference>
<dbReference type="PANTHER" id="PTHR15431">
    <property type="entry name" value="FGFR1 ONCOGENE PARTNER/LISH DOMAIN-CONTAINING PROTEIN"/>
    <property type="match status" value="1"/>
</dbReference>
<dbReference type="Pfam" id="PF09398">
    <property type="entry name" value="FOP_dimer"/>
    <property type="match status" value="1"/>
</dbReference>
<dbReference type="Gene3D" id="1.20.960.40">
    <property type="match status" value="1"/>
</dbReference>
<keyword evidence="2" id="KW-0206">Cytoskeleton</keyword>
<comment type="caution">
    <text evidence="5">The sequence shown here is derived from an EMBL/GenBank/DDBJ whole genome shotgun (WGS) entry which is preliminary data.</text>
</comment>
<dbReference type="InterPro" id="IPR018993">
    <property type="entry name" value="FOP_dimerisation-dom_N"/>
</dbReference>
<dbReference type="OrthoDB" id="2160638at2759"/>